<dbReference type="GO" id="GO:0016020">
    <property type="term" value="C:membrane"/>
    <property type="evidence" value="ECO:0007669"/>
    <property type="project" value="UniProtKB-SubCell"/>
</dbReference>
<evidence type="ECO:0000313" key="14">
    <source>
        <dbReference type="EnsemblPlants" id="OPUNC02G19680.1"/>
    </source>
</evidence>
<keyword evidence="5" id="KW-0812">Transmembrane</keyword>
<evidence type="ECO:0000256" key="6">
    <source>
        <dbReference type="ARBA" id="ARBA00022827"/>
    </source>
</evidence>
<sequence>MAACVDVGNPLVSRKVCVIGAGMAGLAAARELRREGHAVTVLEQGGDVGGQWLYDPWTDDDAEDPLAAAAAEPVRVHSSMYASLRLLGPREVMGFSDFQFVPARKSRGGAGAGDNPGRDPRRFPGHREVYLYLRDFYRAAGLTDAVRFNTRVVRVAMAPPPCRGGPGDALKWLVRSMDAGLWKQCTDDQMAEAQCVEEVFDAVVVATGHYSQPKLPSIQGMGDWKRRQLHSHWYRVPDPFRDEVVVLVGCGDSGMDIALDLLAVAREVHLSAKSVEAAMTPAMSKMLARHANLHLHPQIERLCDDGRVVFADDVVVFAADTIMYCTGYSYSLPFLDTEGKVTVDDNRVGPLFEHTFPPSLAPSLSFVGIPRKVMVPWFFEAQGRWIAGVLSGRWTLPSEEEMMRSVEEFYRARELAGVPKAYTHDVEPHKMYELGEKYCDFPRTEDWKRELMAIVSRNTSDDMETFRDRDDDGSDHVRRCLQEWHALAEHQTQDEEDPAAAAQATVHSSL</sequence>
<evidence type="ECO:0000256" key="9">
    <source>
        <dbReference type="ARBA" id="ARBA00023002"/>
    </source>
</evidence>
<dbReference type="EnsemblPlants" id="OPUNC02G19680.1">
    <property type="protein sequence ID" value="OPUNC02G19680.1"/>
    <property type="gene ID" value="OPUNC02G19680"/>
</dbReference>
<dbReference type="InterPro" id="IPR050346">
    <property type="entry name" value="FMO-like"/>
</dbReference>
<evidence type="ECO:0000256" key="10">
    <source>
        <dbReference type="ARBA" id="ARBA00023136"/>
    </source>
</evidence>
<comment type="cofactor">
    <cofactor evidence="1 12">
        <name>FAD</name>
        <dbReference type="ChEBI" id="CHEBI:57692"/>
    </cofactor>
</comment>
<dbReference type="OMA" id="STHQWAV"/>
<evidence type="ECO:0000256" key="5">
    <source>
        <dbReference type="ARBA" id="ARBA00022692"/>
    </source>
</evidence>
<feature type="region of interest" description="Disordered" evidence="13">
    <location>
        <begin position="489"/>
        <end position="510"/>
    </location>
</feature>
<dbReference type="FunFam" id="3.50.50.60:FF:000147">
    <property type="entry name" value="Flavin-containing monooxygenase"/>
    <property type="match status" value="1"/>
</dbReference>
<dbReference type="GO" id="GO:0050660">
    <property type="term" value="F:flavin adenine dinucleotide binding"/>
    <property type="evidence" value="ECO:0007669"/>
    <property type="project" value="InterPro"/>
</dbReference>
<dbReference type="InterPro" id="IPR020946">
    <property type="entry name" value="Flavin_mOase-like"/>
</dbReference>
<keyword evidence="6 12" id="KW-0274">FAD</keyword>
<comment type="function">
    <text evidence="11">Catalyzes the conversion of methylthioalkyl glucosinolates of any chain length into methylsulfinylalkyl glucosinolates.</text>
</comment>
<dbReference type="SUPFAM" id="SSF51905">
    <property type="entry name" value="FAD/NAD(P)-binding domain"/>
    <property type="match status" value="2"/>
</dbReference>
<keyword evidence="10" id="KW-0472">Membrane</keyword>
<keyword evidence="12" id="KW-0503">Monooxygenase</keyword>
<dbReference type="InterPro" id="IPR017974">
    <property type="entry name" value="Claudin_CS"/>
</dbReference>
<dbReference type="GO" id="GO:0004499">
    <property type="term" value="F:N,N-dimethylaniline monooxygenase activity"/>
    <property type="evidence" value="ECO:0007669"/>
    <property type="project" value="InterPro"/>
</dbReference>
<feature type="compositionally biased region" description="Low complexity" evidence="13">
    <location>
        <begin position="499"/>
        <end position="510"/>
    </location>
</feature>
<evidence type="ECO:0000256" key="11">
    <source>
        <dbReference type="ARBA" id="ARBA00058243"/>
    </source>
</evidence>
<keyword evidence="4 12" id="KW-0285">Flavoprotein</keyword>
<evidence type="ECO:0000256" key="4">
    <source>
        <dbReference type="ARBA" id="ARBA00022630"/>
    </source>
</evidence>
<dbReference type="Pfam" id="PF00743">
    <property type="entry name" value="FMO-like"/>
    <property type="match status" value="2"/>
</dbReference>
<keyword evidence="8" id="KW-1133">Transmembrane helix</keyword>
<dbReference type="eggNOG" id="KOG1399">
    <property type="taxonomic scope" value="Eukaryota"/>
</dbReference>
<protein>
    <recommendedName>
        <fullName evidence="12">Flavin-containing monooxygenase</fullName>
        <ecNumber evidence="12">1.-.-.-</ecNumber>
    </recommendedName>
</protein>
<dbReference type="InterPro" id="IPR036188">
    <property type="entry name" value="FAD/NAD-bd_sf"/>
</dbReference>
<evidence type="ECO:0000256" key="8">
    <source>
        <dbReference type="ARBA" id="ARBA00022989"/>
    </source>
</evidence>
<proteinExistence type="inferred from homology"/>
<keyword evidence="15" id="KW-1185">Reference proteome</keyword>
<evidence type="ECO:0000256" key="1">
    <source>
        <dbReference type="ARBA" id="ARBA00001974"/>
    </source>
</evidence>
<dbReference type="Proteomes" id="UP000026962">
    <property type="component" value="Chromosome 2"/>
</dbReference>
<dbReference type="HOGENOM" id="CLU_006909_3_3_1"/>
<organism evidence="14">
    <name type="scientific">Oryza punctata</name>
    <name type="common">Red rice</name>
    <dbReference type="NCBI Taxonomy" id="4537"/>
    <lineage>
        <taxon>Eukaryota</taxon>
        <taxon>Viridiplantae</taxon>
        <taxon>Streptophyta</taxon>
        <taxon>Embryophyta</taxon>
        <taxon>Tracheophyta</taxon>
        <taxon>Spermatophyta</taxon>
        <taxon>Magnoliopsida</taxon>
        <taxon>Liliopsida</taxon>
        <taxon>Poales</taxon>
        <taxon>Poaceae</taxon>
        <taxon>BOP clade</taxon>
        <taxon>Oryzoideae</taxon>
        <taxon>Oryzeae</taxon>
        <taxon>Oryzinae</taxon>
        <taxon>Oryza</taxon>
    </lineage>
</organism>
<keyword evidence="7" id="KW-0521">NADP</keyword>
<evidence type="ECO:0000256" key="7">
    <source>
        <dbReference type="ARBA" id="ARBA00022857"/>
    </source>
</evidence>
<name>A0A0E0K1K3_ORYPU</name>
<dbReference type="GO" id="GO:0050661">
    <property type="term" value="F:NADP binding"/>
    <property type="evidence" value="ECO:0007669"/>
    <property type="project" value="InterPro"/>
</dbReference>
<dbReference type="EC" id="1.-.-.-" evidence="12"/>
<reference evidence="14" key="1">
    <citation type="submission" date="2015-04" db="UniProtKB">
        <authorList>
            <consortium name="EnsemblPlants"/>
        </authorList>
    </citation>
    <scope>IDENTIFICATION</scope>
</reference>
<evidence type="ECO:0000256" key="12">
    <source>
        <dbReference type="RuleBase" id="RU361177"/>
    </source>
</evidence>
<dbReference type="AlphaFoldDB" id="A0A0E0K1K3"/>
<dbReference type="Gramene" id="OPUNC02G19680.1">
    <property type="protein sequence ID" value="OPUNC02G19680.1"/>
    <property type="gene ID" value="OPUNC02G19680"/>
</dbReference>
<comment type="similarity">
    <text evidence="3 12">Belongs to the FMO family.</text>
</comment>
<evidence type="ECO:0000256" key="13">
    <source>
        <dbReference type="SAM" id="MobiDB-lite"/>
    </source>
</evidence>
<dbReference type="Gene3D" id="3.50.50.60">
    <property type="entry name" value="FAD/NAD(P)-binding domain"/>
    <property type="match status" value="2"/>
</dbReference>
<accession>A0A0E0K1K3</accession>
<dbReference type="InterPro" id="IPR000960">
    <property type="entry name" value="Flavin_mOase"/>
</dbReference>
<dbReference type="PANTHER" id="PTHR23023">
    <property type="entry name" value="DIMETHYLANILINE MONOOXYGENASE"/>
    <property type="match status" value="1"/>
</dbReference>
<dbReference type="STRING" id="4537.A0A0E0K1K3"/>
<evidence type="ECO:0000256" key="2">
    <source>
        <dbReference type="ARBA" id="ARBA00004141"/>
    </source>
</evidence>
<keyword evidence="9 12" id="KW-0560">Oxidoreductase</keyword>
<reference evidence="14" key="2">
    <citation type="submission" date="2018-05" db="EMBL/GenBank/DDBJ databases">
        <title>OpunRS2 (Oryza punctata Reference Sequence Version 2).</title>
        <authorList>
            <person name="Zhang J."/>
            <person name="Kudrna D."/>
            <person name="Lee S."/>
            <person name="Talag J."/>
            <person name="Welchert J."/>
            <person name="Wing R.A."/>
        </authorList>
    </citation>
    <scope>NUCLEOTIDE SEQUENCE [LARGE SCALE GENOMIC DNA]</scope>
</reference>
<evidence type="ECO:0000256" key="3">
    <source>
        <dbReference type="ARBA" id="ARBA00009183"/>
    </source>
</evidence>
<evidence type="ECO:0000313" key="15">
    <source>
        <dbReference type="Proteomes" id="UP000026962"/>
    </source>
</evidence>
<dbReference type="PRINTS" id="PR00370">
    <property type="entry name" value="FMOXYGENASE"/>
</dbReference>
<comment type="subcellular location">
    <subcellularLocation>
        <location evidence="2">Membrane</location>
        <topology evidence="2">Multi-pass membrane protein</topology>
    </subcellularLocation>
</comment>
<dbReference type="PROSITE" id="PS01346">
    <property type="entry name" value="CLAUDIN"/>
    <property type="match status" value="1"/>
</dbReference>